<organism evidence="3 4">
    <name type="scientific">Imtechella halotolerans K1</name>
    <dbReference type="NCBI Taxonomy" id="946077"/>
    <lineage>
        <taxon>Bacteria</taxon>
        <taxon>Pseudomonadati</taxon>
        <taxon>Bacteroidota</taxon>
        <taxon>Flavobacteriia</taxon>
        <taxon>Flavobacteriales</taxon>
        <taxon>Flavobacteriaceae</taxon>
        <taxon>Imtechella</taxon>
    </lineage>
</organism>
<name>I0WBC6_9FLAO</name>
<evidence type="ECO:0000313" key="4">
    <source>
        <dbReference type="Proteomes" id="UP000005938"/>
    </source>
</evidence>
<reference evidence="3 4" key="1">
    <citation type="journal article" date="2012" name="J. Bacteriol.">
        <title>Genome Sequence of the Halotolerant Bacterium Imtechella halotolerans K1T.</title>
        <authorList>
            <person name="Kumar S."/>
            <person name="Vikram S."/>
            <person name="Subramanian S."/>
            <person name="Raghava G.P."/>
            <person name="Pinnaka A.K."/>
        </authorList>
    </citation>
    <scope>NUCLEOTIDE SEQUENCE [LARGE SCALE GENOMIC DNA]</scope>
    <source>
        <strain evidence="3 4">K1</strain>
    </source>
</reference>
<keyword evidence="1" id="KW-0472">Membrane</keyword>
<dbReference type="STRING" id="946077.W5A_10265"/>
<dbReference type="AlphaFoldDB" id="I0WBC6"/>
<protein>
    <submittedName>
        <fullName evidence="3">Anti-feci sigma factor, fecr</fullName>
    </submittedName>
</protein>
<evidence type="ECO:0000259" key="2">
    <source>
        <dbReference type="Pfam" id="PF04773"/>
    </source>
</evidence>
<dbReference type="Pfam" id="PF04773">
    <property type="entry name" value="FecR"/>
    <property type="match status" value="1"/>
</dbReference>
<dbReference type="RefSeq" id="WP_008240213.1">
    <property type="nucleotide sequence ID" value="NZ_AJJU01000018.1"/>
</dbReference>
<dbReference type="InterPro" id="IPR006860">
    <property type="entry name" value="FecR"/>
</dbReference>
<keyword evidence="4" id="KW-1185">Reference proteome</keyword>
<dbReference type="eggNOG" id="COG3712">
    <property type="taxonomic scope" value="Bacteria"/>
</dbReference>
<dbReference type="PANTHER" id="PTHR30273">
    <property type="entry name" value="PERIPLASMIC SIGNAL SENSOR AND SIGMA FACTOR ACTIVATOR FECR-RELATED"/>
    <property type="match status" value="1"/>
</dbReference>
<evidence type="ECO:0000313" key="3">
    <source>
        <dbReference type="EMBL" id="EID73692.1"/>
    </source>
</evidence>
<feature type="transmembrane region" description="Helical" evidence="1">
    <location>
        <begin position="87"/>
        <end position="105"/>
    </location>
</feature>
<keyword evidence="1" id="KW-0812">Transmembrane</keyword>
<dbReference type="GO" id="GO:0016989">
    <property type="term" value="F:sigma factor antagonist activity"/>
    <property type="evidence" value="ECO:0007669"/>
    <property type="project" value="TreeGrafter"/>
</dbReference>
<gene>
    <name evidence="3" type="ORF">W5A_10265</name>
</gene>
<accession>I0WBC6</accession>
<dbReference type="PANTHER" id="PTHR30273:SF2">
    <property type="entry name" value="PROTEIN FECR"/>
    <property type="match status" value="1"/>
</dbReference>
<feature type="domain" description="FecR protein" evidence="2">
    <location>
        <begin position="122"/>
        <end position="203"/>
    </location>
</feature>
<dbReference type="Gene3D" id="2.60.120.1440">
    <property type="match status" value="1"/>
</dbReference>
<dbReference type="Proteomes" id="UP000005938">
    <property type="component" value="Unassembled WGS sequence"/>
</dbReference>
<dbReference type="InterPro" id="IPR012373">
    <property type="entry name" value="Ferrdict_sens_TM"/>
</dbReference>
<sequence>MPKQERITYLLSKLYNGNINRSELDELQMFFNNKIESDLYFNNSLDSINQTIPLIKEETSSSMWNTIEQHTKIRKLKNRRNFQSTKWIAAVSILILGITTLFFQFQPPTFHIAENNSKLPKTLYLPDSSKIILSAHSSIKYAKDFNKNRNVSLFGEAFFEVKKDTMHPFIIKTNEITTKVLGTSFNVKTTESFVKVVVNTGLVQVNSYTSSYMLHPNEMATFSKNTKSLAKENTLAEIHNLWREKEIFLKEITIEQLAILFEQLYQRDFVFKDESVKTKKLYSLQILNNDPIDKLINRINYLNEVELKIKDTNELEVKTKN</sequence>
<keyword evidence="1" id="KW-1133">Transmembrane helix</keyword>
<dbReference type="OrthoDB" id="649666at2"/>
<proteinExistence type="predicted"/>
<evidence type="ECO:0000256" key="1">
    <source>
        <dbReference type="SAM" id="Phobius"/>
    </source>
</evidence>
<dbReference type="EMBL" id="AJJU01000018">
    <property type="protein sequence ID" value="EID73692.1"/>
    <property type="molecule type" value="Genomic_DNA"/>
</dbReference>
<comment type="caution">
    <text evidence="3">The sequence shown here is derived from an EMBL/GenBank/DDBJ whole genome shotgun (WGS) entry which is preliminary data.</text>
</comment>